<evidence type="ECO:0000313" key="3">
    <source>
        <dbReference type="Proteomes" id="UP001500507"/>
    </source>
</evidence>
<keyword evidence="1" id="KW-0812">Transmembrane</keyword>
<feature type="transmembrane region" description="Helical" evidence="1">
    <location>
        <begin position="7"/>
        <end position="28"/>
    </location>
</feature>
<organism evidence="2 3">
    <name type="scientific">Gangjinia marincola</name>
    <dbReference type="NCBI Taxonomy" id="578463"/>
    <lineage>
        <taxon>Bacteria</taxon>
        <taxon>Pseudomonadati</taxon>
        <taxon>Bacteroidota</taxon>
        <taxon>Flavobacteriia</taxon>
        <taxon>Flavobacteriales</taxon>
        <taxon>Flavobacteriaceae</taxon>
        <taxon>Gangjinia</taxon>
    </lineage>
</organism>
<gene>
    <name evidence="2" type="ORF">GCM10009117_16820</name>
</gene>
<dbReference type="Proteomes" id="UP001500507">
    <property type="component" value="Unassembled WGS sequence"/>
</dbReference>
<accession>A0ABN1MHD4</accession>
<evidence type="ECO:0000256" key="1">
    <source>
        <dbReference type="SAM" id="Phobius"/>
    </source>
</evidence>
<dbReference type="RefSeq" id="WP_343766035.1">
    <property type="nucleotide sequence ID" value="NZ_BAAAFG010000015.1"/>
</dbReference>
<comment type="caution">
    <text evidence="2">The sequence shown here is derived from an EMBL/GenBank/DDBJ whole genome shotgun (WGS) entry which is preliminary data.</text>
</comment>
<evidence type="ECO:0000313" key="2">
    <source>
        <dbReference type="EMBL" id="GAA0872535.1"/>
    </source>
</evidence>
<name>A0ABN1MHD4_9FLAO</name>
<protein>
    <submittedName>
        <fullName evidence="2">Uncharacterized protein</fullName>
    </submittedName>
</protein>
<keyword evidence="1" id="KW-1133">Transmembrane helix</keyword>
<feature type="transmembrane region" description="Helical" evidence="1">
    <location>
        <begin position="34"/>
        <end position="51"/>
    </location>
</feature>
<dbReference type="EMBL" id="BAAAFG010000015">
    <property type="protein sequence ID" value="GAA0872535.1"/>
    <property type="molecule type" value="Genomic_DNA"/>
</dbReference>
<reference evidence="2 3" key="1">
    <citation type="journal article" date="2019" name="Int. J. Syst. Evol. Microbiol.">
        <title>The Global Catalogue of Microorganisms (GCM) 10K type strain sequencing project: providing services to taxonomists for standard genome sequencing and annotation.</title>
        <authorList>
            <consortium name="The Broad Institute Genomics Platform"/>
            <consortium name="The Broad Institute Genome Sequencing Center for Infectious Disease"/>
            <person name="Wu L."/>
            <person name="Ma J."/>
        </authorList>
    </citation>
    <scope>NUCLEOTIDE SEQUENCE [LARGE SCALE GENOMIC DNA]</scope>
    <source>
        <strain evidence="2 3">JCM 16082</strain>
    </source>
</reference>
<sequence length="68" mass="8684">MNRYLKFFEYAYIVFAILSIVEVVRSWGVDQDRVYIFMFFTVLFTFLFFFRRRFRKKFEKRKREQQGQ</sequence>
<keyword evidence="1" id="KW-0472">Membrane</keyword>
<proteinExistence type="predicted"/>
<keyword evidence="3" id="KW-1185">Reference proteome</keyword>